<dbReference type="EMBL" id="VTFY01000001">
    <property type="protein sequence ID" value="MRX81268.1"/>
    <property type="molecule type" value="Genomic_DNA"/>
</dbReference>
<evidence type="ECO:0000313" key="3">
    <source>
        <dbReference type="Proteomes" id="UP000438093"/>
    </source>
</evidence>
<feature type="domain" description="Transposase IS200-like" evidence="1">
    <location>
        <begin position="9"/>
        <end position="123"/>
    </location>
</feature>
<reference evidence="3" key="1">
    <citation type="submission" date="2019-08" db="EMBL/GenBank/DDBJ databases">
        <title>Arthrobacter sp. nov., isolated from plateau pika and Tibetan wild ass.</title>
        <authorList>
            <person name="Ge Y."/>
        </authorList>
    </citation>
    <scope>NUCLEOTIDE SEQUENCE [LARGE SCALE GENOMIC DNA]</scope>
    <source>
        <strain evidence="3">HF-4214</strain>
    </source>
</reference>
<evidence type="ECO:0000313" key="2">
    <source>
        <dbReference type="EMBL" id="MRX81268.1"/>
    </source>
</evidence>
<dbReference type="RefSeq" id="WP_154332149.1">
    <property type="nucleotide sequence ID" value="NZ_VTFY01000001.1"/>
</dbReference>
<accession>A0A6N7RKH5</accession>
<dbReference type="Pfam" id="PF01797">
    <property type="entry name" value="Y1_Tnp"/>
    <property type="match status" value="1"/>
</dbReference>
<dbReference type="GO" id="GO:0004803">
    <property type="term" value="F:transposase activity"/>
    <property type="evidence" value="ECO:0007669"/>
    <property type="project" value="InterPro"/>
</dbReference>
<name>A0A6N7RKH5_9ACTN</name>
<proteinExistence type="predicted"/>
<dbReference type="GO" id="GO:0006313">
    <property type="term" value="P:DNA transposition"/>
    <property type="evidence" value="ECO:0007669"/>
    <property type="project" value="InterPro"/>
</dbReference>
<sequence>MARPARVVSDSGYYHVVLRGNGKQLIFEDDVDRRAFIDAAAARFEEKSIVVIAWCLMDNHAHLLLRDEDAQMSGAMHALTTKYAQYFNRRSGHSGHVFQGRFGSFPVNDDSYMLEAVRYIHDNPAKAGVSAASEYWWSSYREYVGKARLTDTSIVLDMLGGVDAFVAFQAAGADKPYRFAGGHRIAVDEVGEVAAVALSASCGCAIGEVKTLPKASRDECLAALRDAGLSMRQIERLTGIGRKTIARATAFINGPKGA</sequence>
<evidence type="ECO:0000259" key="1">
    <source>
        <dbReference type="SMART" id="SM01321"/>
    </source>
</evidence>
<dbReference type="PANTHER" id="PTHR34322">
    <property type="entry name" value="TRANSPOSASE, Y1_TNP DOMAIN-CONTAINING"/>
    <property type="match status" value="1"/>
</dbReference>
<dbReference type="SMART" id="SM01321">
    <property type="entry name" value="Y1_Tnp"/>
    <property type="match status" value="1"/>
</dbReference>
<protein>
    <submittedName>
        <fullName evidence="2">Transposase</fullName>
    </submittedName>
</protein>
<dbReference type="PANTHER" id="PTHR34322:SF2">
    <property type="entry name" value="TRANSPOSASE IS200-LIKE DOMAIN-CONTAINING PROTEIN"/>
    <property type="match status" value="1"/>
</dbReference>
<dbReference type="Proteomes" id="UP000438093">
    <property type="component" value="Unassembled WGS sequence"/>
</dbReference>
<dbReference type="GO" id="GO:0003677">
    <property type="term" value="F:DNA binding"/>
    <property type="evidence" value="ECO:0007669"/>
    <property type="project" value="InterPro"/>
</dbReference>
<dbReference type="InterPro" id="IPR002686">
    <property type="entry name" value="Transposase_17"/>
</dbReference>
<dbReference type="Gene3D" id="3.30.70.1290">
    <property type="entry name" value="Transposase IS200-like"/>
    <property type="match status" value="1"/>
</dbReference>
<organism evidence="2 3">
    <name type="scientific">Eggerthella guodeyinii</name>
    <dbReference type="NCBI Taxonomy" id="2690837"/>
    <lineage>
        <taxon>Bacteria</taxon>
        <taxon>Bacillati</taxon>
        <taxon>Actinomycetota</taxon>
        <taxon>Coriobacteriia</taxon>
        <taxon>Eggerthellales</taxon>
        <taxon>Eggerthellaceae</taxon>
        <taxon>Eggerthella</taxon>
    </lineage>
</organism>
<gene>
    <name evidence="2" type="ORF">GJG86_01980</name>
</gene>
<dbReference type="SUPFAM" id="SSF143422">
    <property type="entry name" value="Transposase IS200-like"/>
    <property type="match status" value="1"/>
</dbReference>
<dbReference type="AlphaFoldDB" id="A0A6N7RKH5"/>
<dbReference type="InterPro" id="IPR036515">
    <property type="entry name" value="Transposase_17_sf"/>
</dbReference>
<keyword evidence="3" id="KW-1185">Reference proteome</keyword>
<comment type="caution">
    <text evidence="2">The sequence shown here is derived from an EMBL/GenBank/DDBJ whole genome shotgun (WGS) entry which is preliminary data.</text>
</comment>